<dbReference type="GO" id="GO:0046872">
    <property type="term" value="F:metal ion binding"/>
    <property type="evidence" value="ECO:0007669"/>
    <property type="project" value="UniProtKB-KW"/>
</dbReference>
<dbReference type="InterPro" id="IPR042216">
    <property type="entry name" value="MitoNEET_CISD"/>
</dbReference>
<keyword evidence="3" id="KW-0408">Iron</keyword>
<dbReference type="InterPro" id="IPR018967">
    <property type="entry name" value="FeS-contain_CDGSH-typ"/>
</dbReference>
<evidence type="ECO:0000256" key="4">
    <source>
        <dbReference type="ARBA" id="ARBA00023014"/>
    </source>
</evidence>
<evidence type="ECO:0000259" key="5">
    <source>
        <dbReference type="SMART" id="SM00704"/>
    </source>
</evidence>
<dbReference type="GO" id="GO:0051537">
    <property type="term" value="F:2 iron, 2 sulfur cluster binding"/>
    <property type="evidence" value="ECO:0007669"/>
    <property type="project" value="UniProtKB-KW"/>
</dbReference>
<evidence type="ECO:0000256" key="2">
    <source>
        <dbReference type="ARBA" id="ARBA00022723"/>
    </source>
</evidence>
<dbReference type="InterPro" id="IPR052950">
    <property type="entry name" value="CISD"/>
</dbReference>
<organism evidence="6 7">
    <name type="scientific">Anaerobium acetethylicum</name>
    <dbReference type="NCBI Taxonomy" id="1619234"/>
    <lineage>
        <taxon>Bacteria</taxon>
        <taxon>Bacillati</taxon>
        <taxon>Bacillota</taxon>
        <taxon>Clostridia</taxon>
        <taxon>Lachnospirales</taxon>
        <taxon>Lachnospiraceae</taxon>
        <taxon>Anaerobium</taxon>
    </lineage>
</organism>
<dbReference type="Pfam" id="PF09360">
    <property type="entry name" value="zf-CDGSH"/>
    <property type="match status" value="2"/>
</dbReference>
<dbReference type="Gene3D" id="3.40.5.90">
    <property type="entry name" value="CDGSH iron-sulfur domain, mitoNEET-type"/>
    <property type="match status" value="2"/>
</dbReference>
<dbReference type="AlphaFoldDB" id="A0A1D3TQ41"/>
<accession>A0A1D3TQ41</accession>
<keyword evidence="1" id="KW-0001">2Fe-2S</keyword>
<keyword evidence="2" id="KW-0479">Metal-binding</keyword>
<feature type="domain" description="Iron-binding zinc finger CDGSH type" evidence="5">
    <location>
        <begin position="38"/>
        <end position="75"/>
    </location>
</feature>
<dbReference type="EMBL" id="FMKA01000002">
    <property type="protein sequence ID" value="SCP95614.1"/>
    <property type="molecule type" value="Genomic_DNA"/>
</dbReference>
<evidence type="ECO:0000313" key="6">
    <source>
        <dbReference type="EMBL" id="SCP95614.1"/>
    </source>
</evidence>
<dbReference type="STRING" id="1619234.SAMN05421730_100264"/>
<reference evidence="6 7" key="1">
    <citation type="submission" date="2016-09" db="EMBL/GenBank/DDBJ databases">
        <authorList>
            <person name="Capua I."/>
            <person name="De Benedictis P."/>
            <person name="Joannis T."/>
            <person name="Lombin L.H."/>
            <person name="Cattoli G."/>
        </authorList>
    </citation>
    <scope>NUCLEOTIDE SEQUENCE [LARGE SCALE GENOMIC DNA]</scope>
    <source>
        <strain evidence="6 7">GluBS11</strain>
    </source>
</reference>
<dbReference type="PANTHER" id="PTHR46491:SF3">
    <property type="entry name" value="CDGSH IRON-SULFUR DOMAIN-CONTAINING PROTEIN 3, MITOCHONDRIAL"/>
    <property type="match status" value="1"/>
</dbReference>
<dbReference type="PANTHER" id="PTHR46491">
    <property type="entry name" value="CDGSH IRON SULFUR DOMAIN PROTEIN HOMOLOG"/>
    <property type="match status" value="1"/>
</dbReference>
<dbReference type="Proteomes" id="UP000199315">
    <property type="component" value="Unassembled WGS sequence"/>
</dbReference>
<keyword evidence="4" id="KW-0411">Iron-sulfur</keyword>
<keyword evidence="7" id="KW-1185">Reference proteome</keyword>
<evidence type="ECO:0000313" key="7">
    <source>
        <dbReference type="Proteomes" id="UP000199315"/>
    </source>
</evidence>
<proteinExistence type="predicted"/>
<evidence type="ECO:0000256" key="1">
    <source>
        <dbReference type="ARBA" id="ARBA00022714"/>
    </source>
</evidence>
<dbReference type="RefSeq" id="WP_091230095.1">
    <property type="nucleotide sequence ID" value="NZ_FMKA01000002.1"/>
</dbReference>
<evidence type="ECO:0000256" key="3">
    <source>
        <dbReference type="ARBA" id="ARBA00023004"/>
    </source>
</evidence>
<gene>
    <name evidence="6" type="ORF">SAMN05421730_100264</name>
</gene>
<dbReference type="OrthoDB" id="9793389at2"/>
<dbReference type="PIRSF" id="PIRSF009180">
    <property type="entry name" value="UCP009180"/>
    <property type="match status" value="1"/>
</dbReference>
<sequence>MDDGDKKKIRIVKDGPYLVSGDVRLNEKIITPKGNQYELLDGRELKQSDSYALCRCGKSEKAPFCDGSHEKEGFDGSECAAKDSYSDRARVFSGPGLSMRDDQRCAVARFCHRNNGTAWVLVKNSDCEENKIEAIQAACECPAGRLTAINEAGKEIEAALEPSVNIVQDPENEVSAGIFVTGNVPIESADGDVYEIRNRTALCRCGKSRNKPFCDGTHISIGFTDKISE</sequence>
<name>A0A1D3TQ41_9FIRM</name>
<dbReference type="SMART" id="SM00704">
    <property type="entry name" value="ZnF_CDGSH"/>
    <property type="match status" value="2"/>
</dbReference>
<protein>
    <submittedName>
        <fullName evidence="6">Zn-finger domain of CDGSH type-containing protein</fullName>
    </submittedName>
</protein>
<dbReference type="GO" id="GO:0005737">
    <property type="term" value="C:cytoplasm"/>
    <property type="evidence" value="ECO:0007669"/>
    <property type="project" value="UniProtKB-ARBA"/>
</dbReference>
<feature type="domain" description="Iron-binding zinc finger CDGSH type" evidence="5">
    <location>
        <begin position="187"/>
        <end position="224"/>
    </location>
</feature>
<dbReference type="InterPro" id="IPR016548">
    <property type="entry name" value="UCP009180"/>
</dbReference>